<protein>
    <submittedName>
        <fullName evidence="2">64545cb2-86b0-46ca-93dd-2c7e6ad3b9df-CDS</fullName>
    </submittedName>
</protein>
<keyword evidence="2" id="KW-0496">Mitochondrion</keyword>
<gene>
    <name evidence="2" type="ORF">PLBR_LOCUS74</name>
</gene>
<sequence>MYSNRKGRNATCAFRTLKEMMGNKRLTFFKIKLFKYAEKLNSDLINRCFFHIPLYLRYLLKQWISLYTSQCKLQFSCDINLEIWLRVWLLVQNVVIWWIFNDFLVKCCIKFNDKKIRGVYKRCYFLGKIDYSYVPIELFYCNGSILLLVTDNINIMAFWSKLQLLFYQVGLIYIRVQPYFFQRLSKIYCFYLGFIFFIKFGAVSKNFLISDCFYSSRIVSIYPTWQVFSLLKQCLIQTIKSLLVLATKIVILKVNVIIQKIFSYFVRVGISNKLKLFDKLIYKVFKKYLIQKFRLEGLRRSTWVIRNFLKNQANCSPYGLPWHLRVKSDSKIATDCYCIWLNMFLKLRRFASIQHTSNVPIFFLEISYYQTGLLLFFTLNKPILV</sequence>
<evidence type="ECO:0000256" key="1">
    <source>
        <dbReference type="SAM" id="Phobius"/>
    </source>
</evidence>
<keyword evidence="1" id="KW-1133">Transmembrane helix</keyword>
<organism evidence="2">
    <name type="scientific">Plasmodiophora brassicae</name>
    <name type="common">Clubroot disease agent</name>
    <dbReference type="NCBI Taxonomy" id="37360"/>
    <lineage>
        <taxon>Eukaryota</taxon>
        <taxon>Sar</taxon>
        <taxon>Rhizaria</taxon>
        <taxon>Endomyxa</taxon>
        <taxon>Phytomyxea</taxon>
        <taxon>Plasmodiophorida</taxon>
        <taxon>Plasmodiophoridae</taxon>
        <taxon>Plasmodiophora</taxon>
    </lineage>
</organism>
<proteinExistence type="predicted"/>
<feature type="transmembrane region" description="Helical" evidence="1">
    <location>
        <begin position="188"/>
        <end position="208"/>
    </location>
</feature>
<name>A0A3P3YWD9_PLABS</name>
<reference evidence="2" key="1">
    <citation type="submission" date="2018-05" db="EMBL/GenBank/DDBJ databases">
        <authorList>
            <person name="Fogelqvist J."/>
        </authorList>
    </citation>
    <scope>NUCLEOTIDE SEQUENCE [LARGE SCALE GENOMIC DNA]</scope>
</reference>
<dbReference type="EMBL" id="LS992577">
    <property type="protein sequence ID" value="SYZ47164.1"/>
    <property type="molecule type" value="Genomic_DNA"/>
</dbReference>
<feature type="transmembrane region" description="Helical" evidence="1">
    <location>
        <begin position="131"/>
        <end position="149"/>
    </location>
</feature>
<keyword evidence="1" id="KW-0472">Membrane</keyword>
<accession>A0A3P3YWD9</accession>
<evidence type="ECO:0000313" key="2">
    <source>
        <dbReference type="EMBL" id="SYZ47164.1"/>
    </source>
</evidence>
<feature type="transmembrane region" description="Helical" evidence="1">
    <location>
        <begin position="155"/>
        <end position="176"/>
    </location>
</feature>
<keyword evidence="1" id="KW-0812">Transmembrane</keyword>
<geneLocation type="mitochondrion" evidence="2"/>
<dbReference type="AlphaFoldDB" id="A0A3P3YWD9"/>